<evidence type="ECO:0000313" key="3">
    <source>
        <dbReference type="EMBL" id="PYI53743.1"/>
    </source>
</evidence>
<name>A0A2V5K7H6_9BACL</name>
<dbReference type="PROSITE" id="PS51257">
    <property type="entry name" value="PROKAR_LIPOPROTEIN"/>
    <property type="match status" value="1"/>
</dbReference>
<dbReference type="RefSeq" id="WP_110840733.1">
    <property type="nucleotide sequence ID" value="NZ_QJVJ01000006.1"/>
</dbReference>
<dbReference type="InterPro" id="IPR025584">
    <property type="entry name" value="Cthe_2159"/>
</dbReference>
<accession>A0A2V5K7H6</accession>
<evidence type="ECO:0000256" key="1">
    <source>
        <dbReference type="SAM" id="MobiDB-lite"/>
    </source>
</evidence>
<proteinExistence type="predicted"/>
<evidence type="ECO:0000313" key="4">
    <source>
        <dbReference type="Proteomes" id="UP000247476"/>
    </source>
</evidence>
<feature type="chain" id="PRO_5039312722" description="Dockerin type 1" evidence="2">
    <location>
        <begin position="24"/>
        <end position="648"/>
    </location>
</feature>
<evidence type="ECO:0000256" key="2">
    <source>
        <dbReference type="SAM" id="SignalP"/>
    </source>
</evidence>
<dbReference type="Pfam" id="PF14262">
    <property type="entry name" value="Cthe_2159"/>
    <property type="match status" value="1"/>
</dbReference>
<feature type="compositionally biased region" description="Gly residues" evidence="1">
    <location>
        <begin position="425"/>
        <end position="439"/>
    </location>
</feature>
<dbReference type="EMBL" id="QJVJ01000006">
    <property type="protein sequence ID" value="PYI53743.1"/>
    <property type="molecule type" value="Genomic_DNA"/>
</dbReference>
<evidence type="ECO:0008006" key="5">
    <source>
        <dbReference type="Google" id="ProtNLM"/>
    </source>
</evidence>
<protein>
    <recommendedName>
        <fullName evidence="5">Dockerin type 1</fullName>
    </recommendedName>
</protein>
<feature type="region of interest" description="Disordered" evidence="1">
    <location>
        <begin position="424"/>
        <end position="443"/>
    </location>
</feature>
<sequence length="648" mass="63564">MNPYKKPLWTALLSLAVLSACTAAPESPASPSSSAAPSTEAAADNTAAAADMPGKAKYEDADLATDWSADNATAIALNGTNATVTGTGAKADNGTVTITAPGTYVLSGKLADGQVVVDVPNKGTVRLVLNGADIHNEDNAPVYVKEAGKAVITLQEGTDNVVSDGKTYVFPDASADEPNAAIFSKADLTVNGTGSLTVRGSFNNGITSKDDLKITGGAIRIEAADDGLMGRDLVAVRDGKLTIEAGGDGVKTTNDADAAKGSIAIEGGTFDIRAGGDGMQAANAIRIDGGTFAIVSGGGSAKAAPKAGDARQDPRNRGAAASAPAQAAADTPSAKALKAAANVAIANGTFSIDAADDAIHSNGAMTISGGGMKIVSGDDGIHADASIAITGGTIDIAKSYEGIESAQITIAGGDIRVTASDDGINIGGGNDGSSTGGRPGQNQFAASSANKLAIHGGTIAVNAAGDGLDSNGSIEMTGGTVVVNGPTANNNGALDYDGTFVMSGGFLIAAGSTGMASAPSADSGQNSVVMSFSKAQAAGSLIRLEDGQGNAVATFAPAKTYQSVVISSPSLKKDATYVLYTGGSASGSGTNGLYDGEYRDGTKVVEFKLANAVTWLTESGVDASGGAGRGGPGGGGPGMGGGRVRPGG</sequence>
<organism evidence="3 4">
    <name type="scientific">Paenibacillus flagellatus</name>
    <dbReference type="NCBI Taxonomy" id="2211139"/>
    <lineage>
        <taxon>Bacteria</taxon>
        <taxon>Bacillati</taxon>
        <taxon>Bacillota</taxon>
        <taxon>Bacilli</taxon>
        <taxon>Bacillales</taxon>
        <taxon>Paenibacillaceae</taxon>
        <taxon>Paenibacillus</taxon>
    </lineage>
</organism>
<feature type="compositionally biased region" description="Gly residues" evidence="1">
    <location>
        <begin position="623"/>
        <end position="648"/>
    </location>
</feature>
<dbReference type="Proteomes" id="UP000247476">
    <property type="component" value="Unassembled WGS sequence"/>
</dbReference>
<feature type="region of interest" description="Disordered" evidence="1">
    <location>
        <begin position="303"/>
        <end position="327"/>
    </location>
</feature>
<feature type="region of interest" description="Disordered" evidence="1">
    <location>
        <begin position="26"/>
        <end position="50"/>
    </location>
</feature>
<keyword evidence="4" id="KW-1185">Reference proteome</keyword>
<reference evidence="3 4" key="1">
    <citation type="submission" date="2018-05" db="EMBL/GenBank/DDBJ databases">
        <title>Paenibacillus flagellatus sp. nov., isolated from selenium mineral soil.</title>
        <authorList>
            <person name="Dai X."/>
        </authorList>
    </citation>
    <scope>NUCLEOTIDE SEQUENCE [LARGE SCALE GENOMIC DNA]</scope>
    <source>
        <strain evidence="3 4">DXL2</strain>
    </source>
</reference>
<comment type="caution">
    <text evidence="3">The sequence shown here is derived from an EMBL/GenBank/DDBJ whole genome shotgun (WGS) entry which is preliminary data.</text>
</comment>
<keyword evidence="2" id="KW-0732">Signal</keyword>
<feature type="region of interest" description="Disordered" evidence="1">
    <location>
        <begin position="621"/>
        <end position="648"/>
    </location>
</feature>
<gene>
    <name evidence="3" type="ORF">DLM86_14335</name>
</gene>
<dbReference type="AlphaFoldDB" id="A0A2V5K7H6"/>
<dbReference type="OrthoDB" id="9812829at2"/>
<feature type="signal peptide" evidence="2">
    <location>
        <begin position="1"/>
        <end position="23"/>
    </location>
</feature>